<evidence type="ECO:0000256" key="3">
    <source>
        <dbReference type="ARBA" id="ARBA00022741"/>
    </source>
</evidence>
<dbReference type="InterPro" id="IPR018149">
    <property type="entry name" value="Lys-tRNA-synth_II_C"/>
</dbReference>
<evidence type="ECO:0000313" key="10">
    <source>
        <dbReference type="EMBL" id="KKR82307.1"/>
    </source>
</evidence>
<dbReference type="Pfam" id="PF00152">
    <property type="entry name" value="tRNA-synt_2"/>
    <property type="match status" value="1"/>
</dbReference>
<comment type="catalytic activity">
    <reaction evidence="6 7 8">
        <text>tRNA(Lys) + L-lysine + ATP = L-lysyl-tRNA(Lys) + AMP + diphosphate</text>
        <dbReference type="Rhea" id="RHEA:20792"/>
        <dbReference type="Rhea" id="RHEA-COMP:9696"/>
        <dbReference type="Rhea" id="RHEA-COMP:9697"/>
        <dbReference type="ChEBI" id="CHEBI:30616"/>
        <dbReference type="ChEBI" id="CHEBI:32551"/>
        <dbReference type="ChEBI" id="CHEBI:33019"/>
        <dbReference type="ChEBI" id="CHEBI:78442"/>
        <dbReference type="ChEBI" id="CHEBI:78529"/>
        <dbReference type="ChEBI" id="CHEBI:456215"/>
        <dbReference type="EC" id="6.1.1.6"/>
    </reaction>
</comment>
<evidence type="ECO:0000256" key="8">
    <source>
        <dbReference type="RuleBase" id="RU000336"/>
    </source>
</evidence>
<gene>
    <name evidence="7" type="primary">lysS</name>
    <name evidence="10" type="ORF">UU29_C0016G0018</name>
</gene>
<dbReference type="CDD" id="cd04322">
    <property type="entry name" value="LysRS_N"/>
    <property type="match status" value="1"/>
</dbReference>
<dbReference type="SUPFAM" id="SSF50249">
    <property type="entry name" value="Nucleic acid-binding proteins"/>
    <property type="match status" value="1"/>
</dbReference>
<keyword evidence="5 7" id="KW-0030">Aminoacyl-tRNA synthetase</keyword>
<keyword evidence="3 7" id="KW-0547">Nucleotide-binding</keyword>
<keyword evidence="7" id="KW-0648">Protein biosynthesis</keyword>
<dbReference type="InterPro" id="IPR002313">
    <property type="entry name" value="Lys-tRNA-ligase_II"/>
</dbReference>
<dbReference type="EC" id="6.1.1.6" evidence="7"/>
<dbReference type="GO" id="GO:0006430">
    <property type="term" value="P:lysyl-tRNA aminoacylation"/>
    <property type="evidence" value="ECO:0007669"/>
    <property type="project" value="UniProtKB-UniRule"/>
</dbReference>
<dbReference type="SUPFAM" id="SSF55681">
    <property type="entry name" value="Class II aaRS and biotin synthetases"/>
    <property type="match status" value="1"/>
</dbReference>
<dbReference type="EMBL" id="LCAB01000016">
    <property type="protein sequence ID" value="KKR82307.1"/>
    <property type="molecule type" value="Genomic_DNA"/>
</dbReference>
<dbReference type="PROSITE" id="PS50862">
    <property type="entry name" value="AA_TRNA_LIGASE_II"/>
    <property type="match status" value="1"/>
</dbReference>
<dbReference type="Pfam" id="PF01336">
    <property type="entry name" value="tRNA_anti-codon"/>
    <property type="match status" value="1"/>
</dbReference>
<evidence type="ECO:0000256" key="2">
    <source>
        <dbReference type="ARBA" id="ARBA00022723"/>
    </source>
</evidence>
<keyword evidence="7" id="KW-0963">Cytoplasm</keyword>
<dbReference type="InterPro" id="IPR004364">
    <property type="entry name" value="Aa-tRNA-synt_II"/>
</dbReference>
<comment type="subcellular location">
    <subcellularLocation>
        <location evidence="7">Cytoplasm</location>
    </subcellularLocation>
</comment>
<evidence type="ECO:0000256" key="7">
    <source>
        <dbReference type="HAMAP-Rule" id="MF_00252"/>
    </source>
</evidence>
<dbReference type="GO" id="GO:0004824">
    <property type="term" value="F:lysine-tRNA ligase activity"/>
    <property type="evidence" value="ECO:0007669"/>
    <property type="project" value="UniProtKB-UniRule"/>
</dbReference>
<proteinExistence type="inferred from homology"/>
<comment type="caution">
    <text evidence="10">The sequence shown here is derived from an EMBL/GenBank/DDBJ whole genome shotgun (WGS) entry which is preliminary data.</text>
</comment>
<comment type="similarity">
    <text evidence="7">Belongs to the class-II aminoacyl-tRNA synthetase family.</text>
</comment>
<organism evidence="10 11">
    <name type="scientific">Candidatus Daviesbacteria bacterium GW2011_GWA2_40_9</name>
    <dbReference type="NCBI Taxonomy" id="1618424"/>
    <lineage>
        <taxon>Bacteria</taxon>
        <taxon>Candidatus Daviesiibacteriota</taxon>
    </lineage>
</organism>
<evidence type="ECO:0000256" key="4">
    <source>
        <dbReference type="ARBA" id="ARBA00022840"/>
    </source>
</evidence>
<dbReference type="PRINTS" id="PR00982">
    <property type="entry name" value="TRNASYNTHLYS"/>
</dbReference>
<dbReference type="InterPro" id="IPR045864">
    <property type="entry name" value="aa-tRNA-synth_II/BPL/LPL"/>
</dbReference>
<feature type="domain" description="Aminoacyl-transfer RNA synthetases class-II family profile" evidence="9">
    <location>
        <begin position="163"/>
        <end position="480"/>
    </location>
</feature>
<dbReference type="InterPro" id="IPR004365">
    <property type="entry name" value="NA-bd_OB_tRNA"/>
</dbReference>
<feature type="binding site" evidence="7">
    <location>
        <position position="399"/>
    </location>
    <ligand>
        <name>Mg(2+)</name>
        <dbReference type="ChEBI" id="CHEBI:18420"/>
        <label>2</label>
    </ligand>
</feature>
<dbReference type="InterPro" id="IPR012340">
    <property type="entry name" value="NA-bd_OB-fold"/>
</dbReference>
<keyword evidence="4 7" id="KW-0067">ATP-binding</keyword>
<evidence type="ECO:0000259" key="9">
    <source>
        <dbReference type="PROSITE" id="PS50862"/>
    </source>
</evidence>
<comment type="caution">
    <text evidence="7">Lacks conserved residue(s) required for the propagation of feature annotation.</text>
</comment>
<sequence>MALDDLKKERLKKLENIKNLGVDPYPATTKRNQVIAQARETLGKDAAVTGRIRSLRLHGKITFADVEDESGRIQLFFSQTELPDKYDFLANLDLGDFLQAEGEVFQTQAGEKTVRVKNYQLLAKSLRPLPSVWYGLEDVEERYRQRYVDLIINPEVKKVMDTRHKIVRFIRSFLEDKGFVEVETPILQPIYGGATAKPFITKHNALDTNLYVRISDELYLKRLIVGGYEKVFEIGKDFRNEGIDRQHSPEFTQMEFYWAYADYEDLMRLGEEMISKLVKEIHGSYKFKYEGMELNFAAPFKRIGFNELIKTHSGIDLEKVSSEEELLKDIKGKGIKLDLKGVVGMGPLIDELYKKVARPTVQQPIFLIDYPYEMKPLSKRKEGDSRKSASFQLLVMGYELVNAYSELNDPQEQETRWREEMNLAKKGLEEHQVLDEDYIRALEYGMPPTAGFGLGIDRLTAVLTGQHTVKDVILFPTLKPESKKNKAR</sequence>
<evidence type="ECO:0000256" key="6">
    <source>
        <dbReference type="ARBA" id="ARBA00048573"/>
    </source>
</evidence>
<evidence type="ECO:0000313" key="11">
    <source>
        <dbReference type="Proteomes" id="UP000034601"/>
    </source>
</evidence>
<dbReference type="HAMAP" id="MF_00252">
    <property type="entry name" value="Lys_tRNA_synth_class2"/>
    <property type="match status" value="1"/>
</dbReference>
<dbReference type="GO" id="GO:0000049">
    <property type="term" value="F:tRNA binding"/>
    <property type="evidence" value="ECO:0007669"/>
    <property type="project" value="TreeGrafter"/>
</dbReference>
<dbReference type="CDD" id="cd00775">
    <property type="entry name" value="LysRS_core"/>
    <property type="match status" value="1"/>
</dbReference>
<evidence type="ECO:0000256" key="5">
    <source>
        <dbReference type="ARBA" id="ARBA00023146"/>
    </source>
</evidence>
<dbReference type="AlphaFoldDB" id="A0A0G0X3W6"/>
<dbReference type="PANTHER" id="PTHR42918:SF15">
    <property type="entry name" value="LYSINE--TRNA LIGASE, CHLOROPLASTIC_MITOCHONDRIAL"/>
    <property type="match status" value="1"/>
</dbReference>
<name>A0A0G0X3W6_9BACT</name>
<accession>A0A0G0X3W6</accession>
<dbReference type="InterPro" id="IPR044136">
    <property type="entry name" value="Lys-tRNA-ligase_II_N"/>
</dbReference>
<dbReference type="InterPro" id="IPR006195">
    <property type="entry name" value="aa-tRNA-synth_II"/>
</dbReference>
<comment type="cofactor">
    <cofactor evidence="7 8">
        <name>Mg(2+)</name>
        <dbReference type="ChEBI" id="CHEBI:18420"/>
    </cofactor>
    <text evidence="7 8">Binds 3 Mg(2+) ions per subunit.</text>
</comment>
<feature type="binding site" evidence="7">
    <location>
        <position position="399"/>
    </location>
    <ligand>
        <name>Mg(2+)</name>
        <dbReference type="ChEBI" id="CHEBI:18420"/>
        <label>1</label>
    </ligand>
</feature>
<dbReference type="GO" id="GO:0005829">
    <property type="term" value="C:cytosol"/>
    <property type="evidence" value="ECO:0007669"/>
    <property type="project" value="TreeGrafter"/>
</dbReference>
<evidence type="ECO:0000256" key="1">
    <source>
        <dbReference type="ARBA" id="ARBA00022598"/>
    </source>
</evidence>
<dbReference type="Proteomes" id="UP000034601">
    <property type="component" value="Unassembled WGS sequence"/>
</dbReference>
<dbReference type="GO" id="GO:0000287">
    <property type="term" value="F:magnesium ion binding"/>
    <property type="evidence" value="ECO:0007669"/>
    <property type="project" value="UniProtKB-UniRule"/>
</dbReference>
<dbReference type="Gene3D" id="2.40.50.140">
    <property type="entry name" value="Nucleic acid-binding proteins"/>
    <property type="match status" value="1"/>
</dbReference>
<comment type="subunit">
    <text evidence="7">Homodimer.</text>
</comment>
<dbReference type="NCBIfam" id="TIGR00499">
    <property type="entry name" value="lysS_bact"/>
    <property type="match status" value="1"/>
</dbReference>
<keyword evidence="2 7" id="KW-0479">Metal-binding</keyword>
<dbReference type="PATRIC" id="fig|1618424.3.peg.1029"/>
<dbReference type="NCBIfam" id="NF001756">
    <property type="entry name" value="PRK00484.1"/>
    <property type="match status" value="1"/>
</dbReference>
<dbReference type="PANTHER" id="PTHR42918">
    <property type="entry name" value="LYSYL-TRNA SYNTHETASE"/>
    <property type="match status" value="1"/>
</dbReference>
<reference evidence="10 11" key="1">
    <citation type="journal article" date="2015" name="Nature">
        <title>rRNA introns, odd ribosomes, and small enigmatic genomes across a large radiation of phyla.</title>
        <authorList>
            <person name="Brown C.T."/>
            <person name="Hug L.A."/>
            <person name="Thomas B.C."/>
            <person name="Sharon I."/>
            <person name="Castelle C.J."/>
            <person name="Singh A."/>
            <person name="Wilkins M.J."/>
            <person name="Williams K.H."/>
            <person name="Banfield J.F."/>
        </authorList>
    </citation>
    <scope>NUCLEOTIDE SEQUENCE [LARGE SCALE GENOMIC DNA]</scope>
</reference>
<keyword evidence="1 7" id="KW-0436">Ligase</keyword>
<dbReference type="GO" id="GO:0005524">
    <property type="term" value="F:ATP binding"/>
    <property type="evidence" value="ECO:0007669"/>
    <property type="project" value="UniProtKB-UniRule"/>
</dbReference>
<protein>
    <recommendedName>
        <fullName evidence="7">Lysine--tRNA ligase</fullName>
        <ecNumber evidence="7">6.1.1.6</ecNumber>
    </recommendedName>
    <alternativeName>
        <fullName evidence="7">Lysyl-tRNA synthetase</fullName>
        <shortName evidence="7">LysRS</shortName>
    </alternativeName>
</protein>
<dbReference type="Gene3D" id="3.30.930.10">
    <property type="entry name" value="Bira Bifunctional Protein, Domain 2"/>
    <property type="match status" value="1"/>
</dbReference>
<keyword evidence="7 8" id="KW-0460">Magnesium</keyword>